<evidence type="ECO:0000313" key="5">
    <source>
        <dbReference type="Proteomes" id="UP001589747"/>
    </source>
</evidence>
<evidence type="ECO:0000256" key="2">
    <source>
        <dbReference type="SAM" id="Phobius"/>
    </source>
</evidence>
<dbReference type="SUPFAM" id="SSF55073">
    <property type="entry name" value="Nucleotide cyclase"/>
    <property type="match status" value="1"/>
</dbReference>
<keyword evidence="1" id="KW-0175">Coiled coil</keyword>
<dbReference type="InterPro" id="IPR029787">
    <property type="entry name" value="Nucleotide_cyclase"/>
</dbReference>
<dbReference type="Gene3D" id="3.30.70.270">
    <property type="match status" value="1"/>
</dbReference>
<evidence type="ECO:0000256" key="1">
    <source>
        <dbReference type="SAM" id="Coils"/>
    </source>
</evidence>
<evidence type="ECO:0000259" key="3">
    <source>
        <dbReference type="PROSITE" id="PS50887"/>
    </source>
</evidence>
<keyword evidence="2" id="KW-0472">Membrane</keyword>
<feature type="coiled-coil region" evidence="1">
    <location>
        <begin position="197"/>
        <end position="224"/>
    </location>
</feature>
<keyword evidence="2" id="KW-1133">Transmembrane helix</keyword>
<dbReference type="EMBL" id="JBHMDO010000055">
    <property type="protein sequence ID" value="MFB9331017.1"/>
    <property type="molecule type" value="Genomic_DNA"/>
</dbReference>
<accession>A0ABV5L0L1</accession>
<keyword evidence="2" id="KW-0812">Transmembrane</keyword>
<dbReference type="PROSITE" id="PS50887">
    <property type="entry name" value="GGDEF"/>
    <property type="match status" value="1"/>
</dbReference>
<evidence type="ECO:0000313" key="4">
    <source>
        <dbReference type="EMBL" id="MFB9331017.1"/>
    </source>
</evidence>
<dbReference type="EC" id="2.7.7.65" evidence="4"/>
<dbReference type="RefSeq" id="WP_377502960.1">
    <property type="nucleotide sequence ID" value="NZ_JBHMDO010000055.1"/>
</dbReference>
<dbReference type="Proteomes" id="UP001589747">
    <property type="component" value="Unassembled WGS sequence"/>
</dbReference>
<dbReference type="CDD" id="cd01949">
    <property type="entry name" value="GGDEF"/>
    <property type="match status" value="1"/>
</dbReference>
<name>A0ABV5L0L1_9BACL</name>
<dbReference type="PANTHER" id="PTHR45138">
    <property type="entry name" value="REGULATORY COMPONENTS OF SENSORY TRANSDUCTION SYSTEM"/>
    <property type="match status" value="1"/>
</dbReference>
<gene>
    <name evidence="4" type="ORF">ACFFSY_34185</name>
</gene>
<sequence length="224" mass="24274">MTAIAAAVGLSGGAALYGLWPEESHLLRACAGALMFAAVSVPAGWWLGWKYDRLARLSVMDPLTGAYNRRFVETGFVKLTARASKQRKRMAIILLDVNDFKQVNDSLGHAKGDAAIREVALALRHCAECGEIVARWGGDEFMVICPYADDKAVATLLRSVRERLEYASLRTGIRLAVSAGVAAYPADGAQISQLAQIADTRMYADKLLAKRDQAEQESAQAMAQ</sequence>
<protein>
    <submittedName>
        <fullName evidence="4">GGDEF domain-containing protein</fullName>
        <ecNumber evidence="4">2.7.7.65</ecNumber>
    </submittedName>
</protein>
<dbReference type="InterPro" id="IPR000160">
    <property type="entry name" value="GGDEF_dom"/>
</dbReference>
<comment type="caution">
    <text evidence="4">The sequence shown here is derived from an EMBL/GenBank/DDBJ whole genome shotgun (WGS) entry which is preliminary data.</text>
</comment>
<dbReference type="NCBIfam" id="TIGR00254">
    <property type="entry name" value="GGDEF"/>
    <property type="match status" value="1"/>
</dbReference>
<feature type="transmembrane region" description="Helical" evidence="2">
    <location>
        <begin position="25"/>
        <end position="47"/>
    </location>
</feature>
<dbReference type="PANTHER" id="PTHR45138:SF9">
    <property type="entry name" value="DIGUANYLATE CYCLASE DGCM-RELATED"/>
    <property type="match status" value="1"/>
</dbReference>
<keyword evidence="4" id="KW-0808">Transferase</keyword>
<keyword evidence="5" id="KW-1185">Reference proteome</keyword>
<keyword evidence="4" id="KW-0548">Nucleotidyltransferase</keyword>
<feature type="domain" description="GGDEF" evidence="3">
    <location>
        <begin position="88"/>
        <end position="219"/>
    </location>
</feature>
<organism evidence="4 5">
    <name type="scientific">Paenibacillus aurantiacus</name>
    <dbReference type="NCBI Taxonomy" id="1936118"/>
    <lineage>
        <taxon>Bacteria</taxon>
        <taxon>Bacillati</taxon>
        <taxon>Bacillota</taxon>
        <taxon>Bacilli</taxon>
        <taxon>Bacillales</taxon>
        <taxon>Paenibacillaceae</taxon>
        <taxon>Paenibacillus</taxon>
    </lineage>
</organism>
<dbReference type="Pfam" id="PF00990">
    <property type="entry name" value="GGDEF"/>
    <property type="match status" value="1"/>
</dbReference>
<dbReference type="GO" id="GO:0052621">
    <property type="term" value="F:diguanylate cyclase activity"/>
    <property type="evidence" value="ECO:0007669"/>
    <property type="project" value="UniProtKB-EC"/>
</dbReference>
<reference evidence="4 5" key="1">
    <citation type="submission" date="2024-09" db="EMBL/GenBank/DDBJ databases">
        <authorList>
            <person name="Sun Q."/>
            <person name="Mori K."/>
        </authorList>
    </citation>
    <scope>NUCLEOTIDE SEQUENCE [LARGE SCALE GENOMIC DNA]</scope>
    <source>
        <strain evidence="4 5">TISTR 2452</strain>
    </source>
</reference>
<dbReference type="InterPro" id="IPR050469">
    <property type="entry name" value="Diguanylate_Cyclase"/>
</dbReference>
<dbReference type="InterPro" id="IPR043128">
    <property type="entry name" value="Rev_trsase/Diguanyl_cyclase"/>
</dbReference>
<dbReference type="SMART" id="SM00267">
    <property type="entry name" value="GGDEF"/>
    <property type="match status" value="1"/>
</dbReference>
<proteinExistence type="predicted"/>